<comment type="caution">
    <text evidence="2">The sequence shown here is derived from an EMBL/GenBank/DDBJ whole genome shotgun (WGS) entry which is preliminary data.</text>
</comment>
<organism evidence="2 3">
    <name type="scientific">Dioscorea zingiberensis</name>
    <dbReference type="NCBI Taxonomy" id="325984"/>
    <lineage>
        <taxon>Eukaryota</taxon>
        <taxon>Viridiplantae</taxon>
        <taxon>Streptophyta</taxon>
        <taxon>Embryophyta</taxon>
        <taxon>Tracheophyta</taxon>
        <taxon>Spermatophyta</taxon>
        <taxon>Magnoliopsida</taxon>
        <taxon>Liliopsida</taxon>
        <taxon>Dioscoreales</taxon>
        <taxon>Dioscoreaceae</taxon>
        <taxon>Dioscorea</taxon>
    </lineage>
</organism>
<gene>
    <name evidence="2" type="ORF">J5N97_000715</name>
</gene>
<evidence type="ECO:0000313" key="3">
    <source>
        <dbReference type="Proteomes" id="UP001085076"/>
    </source>
</evidence>
<dbReference type="EMBL" id="JAGGNH010000030">
    <property type="protein sequence ID" value="KAJ0961309.1"/>
    <property type="molecule type" value="Genomic_DNA"/>
</dbReference>
<dbReference type="Proteomes" id="UP001085076">
    <property type="component" value="Unassembled WGS sequence"/>
</dbReference>
<accession>A0A9D5H2Y7</accession>
<keyword evidence="1" id="KW-1133">Transmembrane helix</keyword>
<evidence type="ECO:0000313" key="2">
    <source>
        <dbReference type="EMBL" id="KAJ0961309.1"/>
    </source>
</evidence>
<evidence type="ECO:0008006" key="4">
    <source>
        <dbReference type="Google" id="ProtNLM"/>
    </source>
</evidence>
<dbReference type="AlphaFoldDB" id="A0A9D5H2Y7"/>
<dbReference type="OrthoDB" id="1912480at2759"/>
<keyword evidence="3" id="KW-1185">Reference proteome</keyword>
<keyword evidence="1" id="KW-0472">Membrane</keyword>
<sequence>MGHILSKEFPFSLLPNAPRSASFAKCHHPLSPRSSSNGGRCFEARAALLLLLLPDSHLQETSEPPRRRAPLHPLPSHLRHLSLPPLPLVLLSSPPLLPLVLPLVLPPLVLPFPLSPPLLPPSPSSSSAAAASLLLLLVPPIPLPLLPFLSLAPLLPHVQNSTFDLLLQTSPPPSPPTSAPSHKLAAALLRLAHATHFSDLARRFSFASPSLACRAFYEVCRAITDRLGHLFELRSDPRRVLQGFNWMSLPNCLGAVGFSRFLIDGAACGGSVIAQAVVDSEGRFLDVSAGWHGKMTPARILRQTELCKSGASGVLDGAPMELNGGGSVPVYFWVVLVALATLAWLRSRWQLLRVVWKEECAEALPLVIVACCLLHNYLIKCSEPAAGGE</sequence>
<evidence type="ECO:0000256" key="1">
    <source>
        <dbReference type="SAM" id="Phobius"/>
    </source>
</evidence>
<name>A0A9D5H2Y7_9LILI</name>
<reference evidence="2 3" key="1">
    <citation type="journal article" date="2022" name="Hortic Res">
        <title>The genome of Dioscorea zingiberensis sheds light on the biosynthesis, origin and evolution of the medicinally important diosgenin saponins.</title>
        <authorList>
            <person name="Li Y."/>
            <person name="Tan C."/>
            <person name="Li Z."/>
            <person name="Guo J."/>
            <person name="Li S."/>
            <person name="Chen X."/>
            <person name="Wang C."/>
            <person name="Dai X."/>
            <person name="Yang H."/>
            <person name="Song W."/>
            <person name="Hou L."/>
            <person name="Xu J."/>
            <person name="Tong Z."/>
            <person name="Xu A."/>
            <person name="Yuan X."/>
            <person name="Wang W."/>
            <person name="Yang Q."/>
            <person name="Chen L."/>
            <person name="Sun Z."/>
            <person name="Wang K."/>
            <person name="Pan B."/>
            <person name="Chen J."/>
            <person name="Bao Y."/>
            <person name="Liu F."/>
            <person name="Qi X."/>
            <person name="Gang D.R."/>
            <person name="Wen J."/>
            <person name="Li J."/>
        </authorList>
    </citation>
    <scope>NUCLEOTIDE SEQUENCE [LARGE SCALE GENOMIC DNA]</scope>
    <source>
        <strain evidence="2">Dzin_1.0</strain>
    </source>
</reference>
<protein>
    <recommendedName>
        <fullName evidence="4">DDE Tnp4 domain-containing protein</fullName>
    </recommendedName>
</protein>
<feature type="transmembrane region" description="Helical" evidence="1">
    <location>
        <begin position="330"/>
        <end position="347"/>
    </location>
</feature>
<proteinExistence type="predicted"/>
<keyword evidence="1" id="KW-0812">Transmembrane</keyword>